<dbReference type="EMBL" id="BAAAPF010000305">
    <property type="protein sequence ID" value="GAA1501394.1"/>
    <property type="molecule type" value="Genomic_DNA"/>
</dbReference>
<dbReference type="PANTHER" id="PTHR47359:SF3">
    <property type="entry name" value="NLP_P60 DOMAIN-CONTAINING PROTEIN-RELATED"/>
    <property type="match status" value="1"/>
</dbReference>
<dbReference type="SUPFAM" id="SSF54001">
    <property type="entry name" value="Cysteine proteinases"/>
    <property type="match status" value="1"/>
</dbReference>
<dbReference type="InterPro" id="IPR051794">
    <property type="entry name" value="PG_Endopeptidase_C40"/>
</dbReference>
<dbReference type="RefSeq" id="WP_344293884.1">
    <property type="nucleotide sequence ID" value="NZ_BAAAPF010000305.1"/>
</dbReference>
<evidence type="ECO:0000256" key="6">
    <source>
        <dbReference type="SAM" id="SignalP"/>
    </source>
</evidence>
<comment type="similarity">
    <text evidence="1">Belongs to the peptidase C40 family.</text>
</comment>
<dbReference type="PANTHER" id="PTHR47359">
    <property type="entry name" value="PEPTIDOGLYCAN DL-ENDOPEPTIDASE CWLO"/>
    <property type="match status" value="1"/>
</dbReference>
<name>A0ABP4KHI1_9ACTN</name>
<accession>A0ABP4KHI1</accession>
<evidence type="ECO:0000313" key="9">
    <source>
        <dbReference type="Proteomes" id="UP001500443"/>
    </source>
</evidence>
<evidence type="ECO:0000256" key="5">
    <source>
        <dbReference type="SAM" id="MobiDB-lite"/>
    </source>
</evidence>
<feature type="compositionally biased region" description="Basic and acidic residues" evidence="5">
    <location>
        <begin position="243"/>
        <end position="270"/>
    </location>
</feature>
<protein>
    <submittedName>
        <fullName evidence="8">C40 family peptidase</fullName>
    </submittedName>
</protein>
<comment type="caution">
    <text evidence="8">The sequence shown here is derived from an EMBL/GenBank/DDBJ whole genome shotgun (WGS) entry which is preliminary data.</text>
</comment>
<keyword evidence="4" id="KW-0788">Thiol protease</keyword>
<evidence type="ECO:0000256" key="1">
    <source>
        <dbReference type="ARBA" id="ARBA00007074"/>
    </source>
</evidence>
<feature type="domain" description="NlpC/P60" evidence="7">
    <location>
        <begin position="289"/>
        <end position="404"/>
    </location>
</feature>
<dbReference type="Pfam" id="PF00877">
    <property type="entry name" value="NLPC_P60"/>
    <property type="match status" value="1"/>
</dbReference>
<evidence type="ECO:0000256" key="2">
    <source>
        <dbReference type="ARBA" id="ARBA00022670"/>
    </source>
</evidence>
<evidence type="ECO:0000256" key="4">
    <source>
        <dbReference type="ARBA" id="ARBA00022807"/>
    </source>
</evidence>
<keyword evidence="6" id="KW-0732">Signal</keyword>
<keyword evidence="3" id="KW-0378">Hydrolase</keyword>
<feature type="region of interest" description="Disordered" evidence="5">
    <location>
        <begin position="33"/>
        <end position="54"/>
    </location>
</feature>
<feature type="signal peptide" evidence="6">
    <location>
        <begin position="1"/>
        <end position="36"/>
    </location>
</feature>
<dbReference type="Gene3D" id="3.90.1720.10">
    <property type="entry name" value="endopeptidase domain like (from Nostoc punctiforme)"/>
    <property type="match status" value="1"/>
</dbReference>
<keyword evidence="9" id="KW-1185">Reference proteome</keyword>
<sequence>MVTSGSTRPARGRLRSGVLGASALAAALLLTQSASADEPGDGRDGRDGPSAVAEQRERAEEAARRAAEVRDRVRVLDRQASVAGQRLNEAEAAADEQRRRADRRLAAAARATARVNEARRTLTGYVTTQYRTGATGLSQAAVLLLAADPQGYADHSHLLSRLSERQHHSLDEFTERQREARQRSGAAAAAVDRLRDRETTLRGRERALRAKLAEARELKADLGDRERAEFDRLERAERAEAERRAREHARREAAEQRRLREQREEERQELAEGTITGEAAAPAADGTAPAGARAAIAFAEAQLGEPYVWGATGPDAWDCSGLTQAAWRAAGVEIPRVTWDQVTFGTRVAVSDLRPGDLVFFFDDISHVGLYTGGGHMLHAPRPGAAVRTESIYSMPIHSAVRPG</sequence>
<feature type="chain" id="PRO_5045116592" evidence="6">
    <location>
        <begin position="37"/>
        <end position="404"/>
    </location>
</feature>
<feature type="region of interest" description="Disordered" evidence="5">
    <location>
        <begin position="243"/>
        <end position="276"/>
    </location>
</feature>
<organism evidence="8 9">
    <name type="scientific">Streptomyces synnematoformans</name>
    <dbReference type="NCBI Taxonomy" id="415721"/>
    <lineage>
        <taxon>Bacteria</taxon>
        <taxon>Bacillati</taxon>
        <taxon>Actinomycetota</taxon>
        <taxon>Actinomycetes</taxon>
        <taxon>Kitasatosporales</taxon>
        <taxon>Streptomycetaceae</taxon>
        <taxon>Streptomyces</taxon>
    </lineage>
</organism>
<dbReference type="PROSITE" id="PS51935">
    <property type="entry name" value="NLPC_P60"/>
    <property type="match status" value="1"/>
</dbReference>
<evidence type="ECO:0000313" key="8">
    <source>
        <dbReference type="EMBL" id="GAA1501394.1"/>
    </source>
</evidence>
<reference evidence="9" key="1">
    <citation type="journal article" date="2019" name="Int. J. Syst. Evol. Microbiol.">
        <title>The Global Catalogue of Microorganisms (GCM) 10K type strain sequencing project: providing services to taxonomists for standard genome sequencing and annotation.</title>
        <authorList>
            <consortium name="The Broad Institute Genomics Platform"/>
            <consortium name="The Broad Institute Genome Sequencing Center for Infectious Disease"/>
            <person name="Wu L."/>
            <person name="Ma J."/>
        </authorList>
    </citation>
    <scope>NUCLEOTIDE SEQUENCE [LARGE SCALE GENOMIC DNA]</scope>
    <source>
        <strain evidence="9">JCM 15481</strain>
    </source>
</reference>
<evidence type="ECO:0000259" key="7">
    <source>
        <dbReference type="PROSITE" id="PS51935"/>
    </source>
</evidence>
<dbReference type="InterPro" id="IPR000064">
    <property type="entry name" value="NLP_P60_dom"/>
</dbReference>
<dbReference type="InterPro" id="IPR038765">
    <property type="entry name" value="Papain-like_cys_pep_sf"/>
</dbReference>
<gene>
    <name evidence="8" type="ORF">GCM10009802_57840</name>
</gene>
<proteinExistence type="inferred from homology"/>
<evidence type="ECO:0000256" key="3">
    <source>
        <dbReference type="ARBA" id="ARBA00022801"/>
    </source>
</evidence>
<dbReference type="Proteomes" id="UP001500443">
    <property type="component" value="Unassembled WGS sequence"/>
</dbReference>
<keyword evidence="2" id="KW-0645">Protease</keyword>